<organism evidence="1">
    <name type="scientific">Gasterosteus aculeatus</name>
    <name type="common">Three-spined stickleback</name>
    <dbReference type="NCBI Taxonomy" id="69293"/>
    <lineage>
        <taxon>Eukaryota</taxon>
        <taxon>Metazoa</taxon>
        <taxon>Chordata</taxon>
        <taxon>Craniata</taxon>
        <taxon>Vertebrata</taxon>
        <taxon>Euteleostomi</taxon>
        <taxon>Actinopterygii</taxon>
        <taxon>Neopterygii</taxon>
        <taxon>Teleostei</taxon>
        <taxon>Neoteleostei</taxon>
        <taxon>Acanthomorphata</taxon>
        <taxon>Eupercaria</taxon>
        <taxon>Perciformes</taxon>
        <taxon>Cottioidei</taxon>
        <taxon>Gasterosteales</taxon>
        <taxon>Gasterosteidae</taxon>
        <taxon>Gasterosteus</taxon>
    </lineage>
</organism>
<reference evidence="1" key="2">
    <citation type="submission" date="2024-04" db="UniProtKB">
        <authorList>
            <consortium name="Ensembl"/>
        </authorList>
    </citation>
    <scope>IDENTIFICATION</scope>
</reference>
<accession>G3PMI5</accession>
<name>G3PMI5_GASAC</name>
<dbReference type="Ensembl" id="ENSGACT00000018854.1">
    <property type="protein sequence ID" value="ENSGACP00000018816.1"/>
    <property type="gene ID" value="ENSGACG00000014246.1"/>
</dbReference>
<evidence type="ECO:0000313" key="1">
    <source>
        <dbReference type="Ensembl" id="ENSGACP00000018816.1"/>
    </source>
</evidence>
<reference evidence="1" key="1">
    <citation type="submission" date="2006-01" db="EMBL/GenBank/DDBJ databases">
        <authorList>
            <person name="Lindblad-Toh K."/>
            <person name="Mauceli E."/>
            <person name="Grabherr M."/>
            <person name="Chang J.L."/>
            <person name="Lander E.S."/>
        </authorList>
    </citation>
    <scope>NUCLEOTIDE SEQUENCE [LARGE SCALE GENOMIC DNA]</scope>
</reference>
<dbReference type="Bgee" id="ENSGACG00000014246">
    <property type="expression patterns" value="Expressed in liver and 2 other cell types or tissues"/>
</dbReference>
<sequence>ISCGYTSQITLECKESIIRAIVLHSTTRLIPMLQQIRKGMELYGLVNQMAANPEACRSLFVPGKIIKPDADFIIMNCQPNFSEKGTSKGRTERKIINFLQDFLQEVEMSGTIYFRPLAVPHVLQWMTGQSHIPMLPDEKRHFKITCNFDHNCRERLGDHAVCYPIVSACTQTVTFPVQHLSTYTDFRRIMSEAVKYGGGFHRV</sequence>
<protein>
    <recommendedName>
        <fullName evidence="2">HECT domain-containing protein</fullName>
    </recommendedName>
</protein>
<dbReference type="AlphaFoldDB" id="G3PMI5"/>
<evidence type="ECO:0008006" key="2">
    <source>
        <dbReference type="Google" id="ProtNLM"/>
    </source>
</evidence>
<proteinExistence type="predicted"/>